<name>A0A839AEP8_9HYPH</name>
<dbReference type="RefSeq" id="WP_182165073.1">
    <property type="nucleotide sequence ID" value="NZ_JACFXV010000053.1"/>
</dbReference>
<evidence type="ECO:0008006" key="4">
    <source>
        <dbReference type="Google" id="ProtNLM"/>
    </source>
</evidence>
<evidence type="ECO:0000256" key="1">
    <source>
        <dbReference type="SAM" id="SignalP"/>
    </source>
</evidence>
<protein>
    <recommendedName>
        <fullName evidence="4">Carboxypeptidase regulatory-like domain-containing protein</fullName>
    </recommendedName>
</protein>
<feature type="chain" id="PRO_5032477660" description="Carboxypeptidase regulatory-like domain-containing protein" evidence="1">
    <location>
        <begin position="31"/>
        <end position="362"/>
    </location>
</feature>
<dbReference type="AlphaFoldDB" id="A0A839AEP8"/>
<gene>
    <name evidence="2" type="ORF">H2509_10725</name>
</gene>
<sequence length="362" mass="38260">MAATTGSLKRWIACAALVLAISAAGFPSSAEETVVPLPKPDPAAEVAPDSPSTLGLPALLETHPAPRFAPSITPYAPATLPDPALSNFSDDGALYLVAKLTEDDEPLSNGVVWRVYSESANADGKLELVASAAGGDAEFHLDPGSYLIHTAYGHAGTTSRITLHRGVESRTVVLSAGGLKLDALFSDRTPISSNQVLFDIYETEFDSRGERQLVASNVRPASIIRLNADTYHVVSRYGSVNAVVRADIRVEPGKLTDATVYHNAAAVTLKLVKEEGGEALANTSWSVLTPGGDVVVEATGAFPSFVLASGEYQVVARNNSQNYSRNFTVETGRDREVEVLTSNTLTSQFDASGTPVVQTETE</sequence>
<accession>A0A839AEP8</accession>
<organism evidence="2 3">
    <name type="scientific">Stappia albiluteola</name>
    <dbReference type="NCBI Taxonomy" id="2758565"/>
    <lineage>
        <taxon>Bacteria</taxon>
        <taxon>Pseudomonadati</taxon>
        <taxon>Pseudomonadota</taxon>
        <taxon>Alphaproteobacteria</taxon>
        <taxon>Hyphomicrobiales</taxon>
        <taxon>Stappiaceae</taxon>
        <taxon>Stappia</taxon>
    </lineage>
</organism>
<proteinExistence type="predicted"/>
<feature type="signal peptide" evidence="1">
    <location>
        <begin position="1"/>
        <end position="30"/>
    </location>
</feature>
<evidence type="ECO:0000313" key="2">
    <source>
        <dbReference type="EMBL" id="MBA5777596.1"/>
    </source>
</evidence>
<dbReference type="EMBL" id="JACFXV010000053">
    <property type="protein sequence ID" value="MBA5777596.1"/>
    <property type="molecule type" value="Genomic_DNA"/>
</dbReference>
<comment type="caution">
    <text evidence="2">The sequence shown here is derived from an EMBL/GenBank/DDBJ whole genome shotgun (WGS) entry which is preliminary data.</text>
</comment>
<keyword evidence="1" id="KW-0732">Signal</keyword>
<reference evidence="2 3" key="1">
    <citation type="submission" date="2020-07" db="EMBL/GenBank/DDBJ databases">
        <title>Stappia sp., F7233, whole genome shotgun sequencing project.</title>
        <authorList>
            <person name="Jiang S."/>
            <person name="Liu Z.W."/>
            <person name="Du Z.J."/>
        </authorList>
    </citation>
    <scope>NUCLEOTIDE SEQUENCE [LARGE SCALE GENOMIC DNA]</scope>
    <source>
        <strain evidence="2 3">F7233</strain>
    </source>
</reference>
<dbReference type="Proteomes" id="UP000541109">
    <property type="component" value="Unassembled WGS sequence"/>
</dbReference>
<evidence type="ECO:0000313" key="3">
    <source>
        <dbReference type="Proteomes" id="UP000541109"/>
    </source>
</evidence>
<keyword evidence="3" id="KW-1185">Reference proteome</keyword>